<dbReference type="InterPro" id="IPR002939">
    <property type="entry name" value="DnaJ_C"/>
</dbReference>
<dbReference type="PROSITE" id="PS50076">
    <property type="entry name" value="DNAJ_2"/>
    <property type="match status" value="1"/>
</dbReference>
<dbReference type="FunFam" id="2.60.260.20:FF:000005">
    <property type="entry name" value="Chaperone protein dnaJ 1, mitochondrial"/>
    <property type="match status" value="1"/>
</dbReference>
<dbReference type="InterPro" id="IPR001623">
    <property type="entry name" value="DnaJ_domain"/>
</dbReference>
<dbReference type="InterPro" id="IPR036410">
    <property type="entry name" value="HSP_DnaJ_Cys-rich_dom_sf"/>
</dbReference>
<dbReference type="FunFam" id="2.10.230.10:FF:000001">
    <property type="entry name" value="DnaJ subfamily A member 2"/>
    <property type="match status" value="1"/>
</dbReference>
<feature type="zinc finger region" description="CR-type" evidence="7">
    <location>
        <begin position="253"/>
        <end position="334"/>
    </location>
</feature>
<keyword evidence="3 7" id="KW-0863">Zinc-finger</keyword>
<keyword evidence="1 7" id="KW-0479">Metal-binding</keyword>
<dbReference type="SUPFAM" id="SSF46565">
    <property type="entry name" value="Chaperone J-domain"/>
    <property type="match status" value="1"/>
</dbReference>
<dbReference type="GO" id="GO:0009408">
    <property type="term" value="P:response to heat"/>
    <property type="evidence" value="ECO:0007669"/>
    <property type="project" value="InterPro"/>
</dbReference>
<dbReference type="SMART" id="SM00271">
    <property type="entry name" value="DnaJ"/>
    <property type="match status" value="1"/>
</dbReference>
<dbReference type="AlphaFoldDB" id="G7E531"/>
<feature type="compositionally biased region" description="Polar residues" evidence="8">
    <location>
        <begin position="531"/>
        <end position="544"/>
    </location>
</feature>
<dbReference type="PRINTS" id="PR00625">
    <property type="entry name" value="JDOMAIN"/>
</dbReference>
<reference evidence="11 12" key="1">
    <citation type="journal article" date="2011" name="J. Gen. Appl. Microbiol.">
        <title>Draft genome sequencing of the enigmatic basidiomycete Mixia osmundae.</title>
        <authorList>
            <person name="Nishida H."/>
            <person name="Nagatsuka Y."/>
            <person name="Sugiyama J."/>
        </authorList>
    </citation>
    <scope>NUCLEOTIDE SEQUENCE [LARGE SCALE GENOMIC DNA]</scope>
    <source>
        <strain evidence="12">CBS 9802 / IAM 14324 / JCM 22182 / KY 12970</strain>
    </source>
</reference>
<dbReference type="GO" id="GO:0042026">
    <property type="term" value="P:protein refolding"/>
    <property type="evidence" value="ECO:0007669"/>
    <property type="project" value="TreeGrafter"/>
</dbReference>
<dbReference type="Gene3D" id="1.10.287.110">
    <property type="entry name" value="DnaJ domain"/>
    <property type="match status" value="1"/>
</dbReference>
<dbReference type="Pfam" id="PF01556">
    <property type="entry name" value="DnaJ_C"/>
    <property type="match status" value="1"/>
</dbReference>
<dbReference type="PROSITE" id="PS51188">
    <property type="entry name" value="ZF_CR"/>
    <property type="match status" value="1"/>
</dbReference>
<dbReference type="OMA" id="MATDYYA"/>
<dbReference type="HOGENOM" id="CLU_017633_0_3_1"/>
<dbReference type="Gene3D" id="2.10.230.10">
    <property type="entry name" value="Heat shock protein DnaJ, cysteine-rich domain"/>
    <property type="match status" value="1"/>
</dbReference>
<dbReference type="GO" id="GO:0031072">
    <property type="term" value="F:heat shock protein binding"/>
    <property type="evidence" value="ECO:0007669"/>
    <property type="project" value="InterPro"/>
</dbReference>
<dbReference type="InterPro" id="IPR036869">
    <property type="entry name" value="J_dom_sf"/>
</dbReference>
<dbReference type="InterPro" id="IPR001305">
    <property type="entry name" value="HSP_DnaJ_Cys-rich_dom"/>
</dbReference>
<evidence type="ECO:0000256" key="8">
    <source>
        <dbReference type="SAM" id="MobiDB-lite"/>
    </source>
</evidence>
<organism evidence="11 12">
    <name type="scientific">Mixia osmundae (strain CBS 9802 / IAM 14324 / JCM 22182 / KY 12970)</name>
    <dbReference type="NCBI Taxonomy" id="764103"/>
    <lineage>
        <taxon>Eukaryota</taxon>
        <taxon>Fungi</taxon>
        <taxon>Dikarya</taxon>
        <taxon>Basidiomycota</taxon>
        <taxon>Pucciniomycotina</taxon>
        <taxon>Mixiomycetes</taxon>
        <taxon>Mixiales</taxon>
        <taxon>Mixiaceae</taxon>
        <taxon>Mixia</taxon>
    </lineage>
</organism>
<dbReference type="Pfam" id="PF00226">
    <property type="entry name" value="DnaJ"/>
    <property type="match status" value="1"/>
</dbReference>
<evidence type="ECO:0000256" key="5">
    <source>
        <dbReference type="ARBA" id="ARBA00023186"/>
    </source>
</evidence>
<keyword evidence="4 7" id="KW-0862">Zinc</keyword>
<keyword evidence="2" id="KW-0677">Repeat</keyword>
<evidence type="ECO:0000256" key="6">
    <source>
        <dbReference type="ARBA" id="ARBA00072890"/>
    </source>
</evidence>
<evidence type="ECO:0000313" key="11">
    <source>
        <dbReference type="EMBL" id="GAA97941.1"/>
    </source>
</evidence>
<evidence type="ECO:0000259" key="9">
    <source>
        <dbReference type="PROSITE" id="PS50076"/>
    </source>
</evidence>
<dbReference type="RefSeq" id="XP_014566359.1">
    <property type="nucleotide sequence ID" value="XM_014710873.1"/>
</dbReference>
<evidence type="ECO:0000313" key="12">
    <source>
        <dbReference type="Proteomes" id="UP000009131"/>
    </source>
</evidence>
<dbReference type="InParanoid" id="G7E531"/>
<keyword evidence="12" id="KW-1185">Reference proteome</keyword>
<dbReference type="InterPro" id="IPR018253">
    <property type="entry name" value="DnaJ_domain_CS"/>
</dbReference>
<evidence type="ECO:0000259" key="10">
    <source>
        <dbReference type="PROSITE" id="PS51188"/>
    </source>
</evidence>
<dbReference type="PANTHER" id="PTHR43096:SF52">
    <property type="entry name" value="DNAJ HOMOLOG 1, MITOCHONDRIAL-RELATED"/>
    <property type="match status" value="1"/>
</dbReference>
<feature type="domain" description="CR-type" evidence="10">
    <location>
        <begin position="253"/>
        <end position="334"/>
    </location>
</feature>
<name>G7E531_MIXOS</name>
<evidence type="ECO:0000256" key="1">
    <source>
        <dbReference type="ARBA" id="ARBA00022723"/>
    </source>
</evidence>
<dbReference type="GO" id="GO:0005524">
    <property type="term" value="F:ATP binding"/>
    <property type="evidence" value="ECO:0007669"/>
    <property type="project" value="InterPro"/>
</dbReference>
<comment type="caution">
    <text evidence="11">The sequence shown here is derived from an EMBL/GenBank/DDBJ whole genome shotgun (WGS) entry which is preliminary data.</text>
</comment>
<dbReference type="Proteomes" id="UP000009131">
    <property type="component" value="Unassembled WGS sequence"/>
</dbReference>
<dbReference type="FunCoup" id="G7E531">
    <property type="interactions" value="351"/>
</dbReference>
<protein>
    <recommendedName>
        <fullName evidence="6">DnaJ homolog 1, mitochondrial</fullName>
    </recommendedName>
</protein>
<reference evidence="11 12" key="2">
    <citation type="journal article" date="2012" name="Open Biol.">
        <title>Characteristics of nucleosomes and linker DNA regions on the genome of the basidiomycete Mixia osmundae revealed by mono- and dinucleosome mapping.</title>
        <authorList>
            <person name="Nishida H."/>
            <person name="Kondo S."/>
            <person name="Matsumoto T."/>
            <person name="Suzuki Y."/>
            <person name="Yoshikawa H."/>
            <person name="Taylor T.D."/>
            <person name="Sugiyama J."/>
        </authorList>
    </citation>
    <scope>NUCLEOTIDE SEQUENCE [LARGE SCALE GENOMIC DNA]</scope>
    <source>
        <strain evidence="12">CBS 9802 / IAM 14324 / JCM 22182 / KY 12970</strain>
    </source>
</reference>
<keyword evidence="5" id="KW-0143">Chaperone</keyword>
<dbReference type="HAMAP" id="MF_01152">
    <property type="entry name" value="DnaJ"/>
    <property type="match status" value="1"/>
</dbReference>
<feature type="compositionally biased region" description="Low complexity" evidence="8">
    <location>
        <begin position="517"/>
        <end position="526"/>
    </location>
</feature>
<dbReference type="CDD" id="cd10747">
    <property type="entry name" value="DnaJ_C"/>
    <property type="match status" value="1"/>
</dbReference>
<evidence type="ECO:0000256" key="7">
    <source>
        <dbReference type="PROSITE-ProRule" id="PRU00546"/>
    </source>
</evidence>
<dbReference type="CDD" id="cd06257">
    <property type="entry name" value="DnaJ"/>
    <property type="match status" value="1"/>
</dbReference>
<dbReference type="GO" id="GO:0051082">
    <property type="term" value="F:unfolded protein binding"/>
    <property type="evidence" value="ECO:0007669"/>
    <property type="project" value="InterPro"/>
</dbReference>
<evidence type="ECO:0000256" key="4">
    <source>
        <dbReference type="ARBA" id="ARBA00022833"/>
    </source>
</evidence>
<dbReference type="SUPFAM" id="SSF57938">
    <property type="entry name" value="DnaJ/Hsp40 cysteine-rich domain"/>
    <property type="match status" value="1"/>
</dbReference>
<evidence type="ECO:0000256" key="2">
    <source>
        <dbReference type="ARBA" id="ARBA00022737"/>
    </source>
</evidence>
<dbReference type="InterPro" id="IPR012724">
    <property type="entry name" value="DnaJ"/>
</dbReference>
<dbReference type="Pfam" id="PF00684">
    <property type="entry name" value="DnaJ_CXXCXGXG"/>
    <property type="match status" value="1"/>
</dbReference>
<accession>G7E531</accession>
<dbReference type="GO" id="GO:0005737">
    <property type="term" value="C:cytoplasm"/>
    <property type="evidence" value="ECO:0007669"/>
    <property type="project" value="TreeGrafter"/>
</dbReference>
<dbReference type="EMBL" id="BABT02000146">
    <property type="protein sequence ID" value="GAA97941.1"/>
    <property type="molecule type" value="Genomic_DNA"/>
</dbReference>
<feature type="compositionally biased region" description="Low complexity" evidence="8">
    <location>
        <begin position="39"/>
        <end position="53"/>
    </location>
</feature>
<dbReference type="GO" id="GO:0008270">
    <property type="term" value="F:zinc ion binding"/>
    <property type="evidence" value="ECO:0007669"/>
    <property type="project" value="UniProtKB-KW"/>
</dbReference>
<dbReference type="Gene3D" id="2.60.260.20">
    <property type="entry name" value="Urease metallochaperone UreE, N-terminal domain"/>
    <property type="match status" value="2"/>
</dbReference>
<dbReference type="CDD" id="cd10719">
    <property type="entry name" value="DnaJ_zf"/>
    <property type="match status" value="1"/>
</dbReference>
<evidence type="ECO:0000256" key="3">
    <source>
        <dbReference type="ARBA" id="ARBA00022771"/>
    </source>
</evidence>
<dbReference type="eggNOG" id="KOG0715">
    <property type="taxonomic scope" value="Eukaryota"/>
</dbReference>
<dbReference type="OrthoDB" id="10256793at2759"/>
<dbReference type="STRING" id="764103.G7E531"/>
<dbReference type="SUPFAM" id="SSF49493">
    <property type="entry name" value="HSP40/DnaJ peptide-binding domain"/>
    <property type="match status" value="2"/>
</dbReference>
<proteinExistence type="inferred from homology"/>
<dbReference type="InterPro" id="IPR008971">
    <property type="entry name" value="HSP40/DnaJ_pept-bd"/>
</dbReference>
<dbReference type="PROSITE" id="PS00636">
    <property type="entry name" value="DNAJ_1"/>
    <property type="match status" value="1"/>
</dbReference>
<sequence length="576" mass="61027">MRPPCSCASIIARVERSRHAGLRTREPQAASPTLKRQFSASRSSSISRPASRPTWQGSAVGLRGSRHRLVQRQPGCGSTIEARRSFHSSQPARAKNPYDVLGVDAKASTSDIKKAYYGLAKKFHPDTNKDATAKTRFVEIQDAYDTLSDDSKRSAFDKYGAASQQQGFDADAYARASSSFGGGSSPFGDFFAGGGAGNASGASSDLFESLFGAFGGGSRGRPGQAGRRSQRVDMTGSDVETEITIPFLDACKGTSRKVTIQPVVNCHVCTGSGTKKGAKKTTCSACQGSGSMSFVVQGGFTMSTTCQQCGGAGESVKPQDMCGTCGGVGKVRERKTVDVEVPAGVDDGQMVRLDGQGDAPLEGSGKPGHLLVRINVIPSKTFRRQGANIYRDTTLPFHTAVLGGRARVPTLEEEVEVRIPPGTQPDEEMLLRGRGIKKLYKQQRGDLLLKFKISVPRSLTASQRAILEDYAADIEGRPKPSDTKPAEPEATVVDELAFQDVWQAALKQARAEVNASASAPSSASAAKPEQTADQPNTDASSTSDPPHPPSGTAPSDKVHGQDGLMSRAGRFLGNMF</sequence>
<gene>
    <name evidence="11" type="primary">Mo04621</name>
    <name evidence="11" type="ORF">E5Q_04621</name>
</gene>
<feature type="region of interest" description="Disordered" evidence="8">
    <location>
        <begin position="18"/>
        <end position="68"/>
    </location>
</feature>
<dbReference type="PANTHER" id="PTHR43096">
    <property type="entry name" value="DNAJ HOMOLOG 1, MITOCHONDRIAL-RELATED"/>
    <property type="match status" value="1"/>
</dbReference>
<feature type="domain" description="J" evidence="9">
    <location>
        <begin position="96"/>
        <end position="160"/>
    </location>
</feature>
<feature type="region of interest" description="Disordered" evidence="8">
    <location>
        <begin position="517"/>
        <end position="576"/>
    </location>
</feature>